<reference evidence="2 3" key="1">
    <citation type="submission" date="2014-02" db="EMBL/GenBank/DDBJ databases">
        <title>The genome sequence of Colletotrichum salicis CBS 607.94.</title>
        <authorList>
            <person name="Baroncelli R."/>
            <person name="Thon M.R."/>
        </authorList>
    </citation>
    <scope>NUCLEOTIDE SEQUENCE [LARGE SCALE GENOMIC DNA]</scope>
    <source>
        <strain evidence="2 3">CBS 607.94</strain>
    </source>
</reference>
<dbReference type="AlphaFoldDB" id="A0A135VA37"/>
<evidence type="ECO:0000313" key="2">
    <source>
        <dbReference type="EMBL" id="KXH69544.1"/>
    </source>
</evidence>
<gene>
    <name evidence="2" type="ORF">CSAL01_09213</name>
</gene>
<evidence type="ECO:0000313" key="3">
    <source>
        <dbReference type="Proteomes" id="UP000070121"/>
    </source>
</evidence>
<protein>
    <submittedName>
        <fullName evidence="2">Uncharacterized protein</fullName>
    </submittedName>
</protein>
<dbReference type="EMBL" id="JFFI01000057">
    <property type="protein sequence ID" value="KXH69544.1"/>
    <property type="molecule type" value="Genomic_DNA"/>
</dbReference>
<evidence type="ECO:0000256" key="1">
    <source>
        <dbReference type="SAM" id="MobiDB-lite"/>
    </source>
</evidence>
<comment type="caution">
    <text evidence="2">The sequence shown here is derived from an EMBL/GenBank/DDBJ whole genome shotgun (WGS) entry which is preliminary data.</text>
</comment>
<keyword evidence="3" id="KW-1185">Reference proteome</keyword>
<feature type="compositionally biased region" description="Polar residues" evidence="1">
    <location>
        <begin position="34"/>
        <end position="53"/>
    </location>
</feature>
<feature type="compositionally biased region" description="Polar residues" evidence="1">
    <location>
        <begin position="1"/>
        <end position="22"/>
    </location>
</feature>
<accession>A0A135VA37</accession>
<name>A0A135VA37_9PEZI</name>
<sequence>MSRPFQQTSPKSTGNLASSLPMISTLERPHTPQAPCTNGLFSSPSINHNSAETTRLKTSDRNSRRPHEEQDRTLPTTQSNEGDFPLTNSKNEPSTASKIVPPRSHTFPKYPTQAPHCSTTYPHTGEHVP</sequence>
<dbReference type="Proteomes" id="UP000070121">
    <property type="component" value="Unassembled WGS sequence"/>
</dbReference>
<proteinExistence type="predicted"/>
<feature type="compositionally biased region" description="Polar residues" evidence="1">
    <location>
        <begin position="73"/>
        <end position="97"/>
    </location>
</feature>
<organism evidence="2 3">
    <name type="scientific">Colletotrichum salicis</name>
    <dbReference type="NCBI Taxonomy" id="1209931"/>
    <lineage>
        <taxon>Eukaryota</taxon>
        <taxon>Fungi</taxon>
        <taxon>Dikarya</taxon>
        <taxon>Ascomycota</taxon>
        <taxon>Pezizomycotina</taxon>
        <taxon>Sordariomycetes</taxon>
        <taxon>Hypocreomycetidae</taxon>
        <taxon>Glomerellales</taxon>
        <taxon>Glomerellaceae</taxon>
        <taxon>Colletotrichum</taxon>
        <taxon>Colletotrichum acutatum species complex</taxon>
    </lineage>
</organism>
<feature type="region of interest" description="Disordered" evidence="1">
    <location>
        <begin position="1"/>
        <end position="129"/>
    </location>
</feature>
<feature type="compositionally biased region" description="Basic and acidic residues" evidence="1">
    <location>
        <begin position="54"/>
        <end position="72"/>
    </location>
</feature>